<protein>
    <recommendedName>
        <fullName evidence="6">FecR family protein</fullName>
    </recommendedName>
</protein>
<name>A0ABQ2BFX8_9SPHI</name>
<dbReference type="Proteomes" id="UP000645390">
    <property type="component" value="Unassembled WGS sequence"/>
</dbReference>
<feature type="domain" description="FecR protein" evidence="2">
    <location>
        <begin position="124"/>
        <end position="223"/>
    </location>
</feature>
<dbReference type="PANTHER" id="PTHR30273">
    <property type="entry name" value="PERIPLASMIC SIGNAL SENSOR AND SIGMA FACTOR ACTIVATOR FECR-RELATED"/>
    <property type="match status" value="1"/>
</dbReference>
<evidence type="ECO:0000259" key="3">
    <source>
        <dbReference type="Pfam" id="PF16344"/>
    </source>
</evidence>
<feature type="transmembrane region" description="Helical" evidence="1">
    <location>
        <begin position="96"/>
        <end position="114"/>
    </location>
</feature>
<gene>
    <name evidence="4" type="ORF">GCM10008119_16950</name>
</gene>
<accession>A0ABQ2BFX8</accession>
<evidence type="ECO:0000313" key="4">
    <source>
        <dbReference type="EMBL" id="GGI25296.1"/>
    </source>
</evidence>
<dbReference type="InterPro" id="IPR032508">
    <property type="entry name" value="FecR_C"/>
</dbReference>
<sequence length="339" mass="38851">MDFSKYISYSFEDFLNDDSFLSFVKAQKTSDLEAWDAFKAEYPERKKIAETAFNAIVAFRNQDTFFNEDAQSKIFDRISATIVKQKSASKVFKLPFYFKVAAAFALIFLSVFIYNNFLNKEIQKTDFGKIRTVILPDGSEVTLNGNSKITYAKNFNKGLREVWINGEALFKVKHLNIDTNNIKPGEKFIVHCSDVNIEVLGTVFNVRDRHEKTSIGLVSGKIRIDYKDLSKVKKQFIMVPGDFVKYAEGKSLSHQKLQDPERLTAWTGHQLVFKDATLEEISLLLVDDLGYNVRLDDKLSKLKIEGEINVNNVNDLIKILKTTLHLNIETENKNITIEE</sequence>
<dbReference type="EMBL" id="BMDJ01000004">
    <property type="protein sequence ID" value="GGI25296.1"/>
    <property type="molecule type" value="Genomic_DNA"/>
</dbReference>
<dbReference type="InterPro" id="IPR012373">
    <property type="entry name" value="Ferrdict_sens_TM"/>
</dbReference>
<keyword evidence="1" id="KW-1133">Transmembrane helix</keyword>
<dbReference type="Pfam" id="PF04773">
    <property type="entry name" value="FecR"/>
    <property type="match status" value="1"/>
</dbReference>
<comment type="caution">
    <text evidence="4">The sequence shown here is derived from an EMBL/GenBank/DDBJ whole genome shotgun (WGS) entry which is preliminary data.</text>
</comment>
<evidence type="ECO:0000259" key="2">
    <source>
        <dbReference type="Pfam" id="PF04773"/>
    </source>
</evidence>
<proteinExistence type="predicted"/>
<feature type="domain" description="Protein FecR C-terminal" evidence="3">
    <location>
        <begin position="271"/>
        <end position="337"/>
    </location>
</feature>
<keyword evidence="1" id="KW-0812">Transmembrane</keyword>
<dbReference type="InterPro" id="IPR006860">
    <property type="entry name" value="FecR"/>
</dbReference>
<dbReference type="Pfam" id="PF16344">
    <property type="entry name" value="FecR_C"/>
    <property type="match status" value="1"/>
</dbReference>
<reference evidence="5" key="1">
    <citation type="journal article" date="2019" name="Int. J. Syst. Evol. Microbiol.">
        <title>The Global Catalogue of Microorganisms (GCM) 10K type strain sequencing project: providing services to taxonomists for standard genome sequencing and annotation.</title>
        <authorList>
            <consortium name="The Broad Institute Genomics Platform"/>
            <consortium name="The Broad Institute Genome Sequencing Center for Infectious Disease"/>
            <person name="Wu L."/>
            <person name="Ma J."/>
        </authorList>
    </citation>
    <scope>NUCLEOTIDE SEQUENCE [LARGE SCALE GENOMIC DNA]</scope>
    <source>
        <strain evidence="5">CCM 8939</strain>
    </source>
</reference>
<evidence type="ECO:0000256" key="1">
    <source>
        <dbReference type="SAM" id="Phobius"/>
    </source>
</evidence>
<evidence type="ECO:0008006" key="6">
    <source>
        <dbReference type="Google" id="ProtNLM"/>
    </source>
</evidence>
<dbReference type="PANTHER" id="PTHR30273:SF2">
    <property type="entry name" value="PROTEIN FECR"/>
    <property type="match status" value="1"/>
</dbReference>
<dbReference type="Gene3D" id="2.60.120.1440">
    <property type="match status" value="1"/>
</dbReference>
<dbReference type="RefSeq" id="WP_188413102.1">
    <property type="nucleotide sequence ID" value="NZ_BMDJ01000004.1"/>
</dbReference>
<evidence type="ECO:0000313" key="5">
    <source>
        <dbReference type="Proteomes" id="UP000645390"/>
    </source>
</evidence>
<dbReference type="Gene3D" id="3.55.50.30">
    <property type="match status" value="1"/>
</dbReference>
<organism evidence="4 5">
    <name type="scientific">Pedobacter mendelii</name>
    <dbReference type="NCBI Taxonomy" id="1908240"/>
    <lineage>
        <taxon>Bacteria</taxon>
        <taxon>Pseudomonadati</taxon>
        <taxon>Bacteroidota</taxon>
        <taxon>Sphingobacteriia</taxon>
        <taxon>Sphingobacteriales</taxon>
        <taxon>Sphingobacteriaceae</taxon>
        <taxon>Pedobacter</taxon>
    </lineage>
</organism>
<keyword evidence="1" id="KW-0472">Membrane</keyword>
<keyword evidence="5" id="KW-1185">Reference proteome</keyword>
<dbReference type="PIRSF" id="PIRSF018266">
    <property type="entry name" value="FecR"/>
    <property type="match status" value="1"/>
</dbReference>